<dbReference type="Proteomes" id="UP000030689">
    <property type="component" value="Unassembled WGS sequence"/>
</dbReference>
<dbReference type="GO" id="GO:0016874">
    <property type="term" value="F:ligase activity"/>
    <property type="evidence" value="ECO:0007669"/>
    <property type="project" value="UniProtKB-KW"/>
</dbReference>
<reference evidence="7 8" key="1">
    <citation type="journal article" date="2013" name="Front. Plant Sci.">
        <title>The Reference Genome of the Halophytic Plant Eutrema salsugineum.</title>
        <authorList>
            <person name="Yang R."/>
            <person name="Jarvis D.E."/>
            <person name="Chen H."/>
            <person name="Beilstein M.A."/>
            <person name="Grimwood J."/>
            <person name="Jenkins J."/>
            <person name="Shu S."/>
            <person name="Prochnik S."/>
            <person name="Xin M."/>
            <person name="Ma C."/>
            <person name="Schmutz J."/>
            <person name="Wing R.A."/>
            <person name="Mitchell-Olds T."/>
            <person name="Schumaker K.S."/>
            <person name="Wang X."/>
        </authorList>
    </citation>
    <scope>NUCLEOTIDE SEQUENCE [LARGE SCALE GENOMIC DNA]</scope>
</reference>
<dbReference type="AlphaFoldDB" id="V4JQM8"/>
<keyword evidence="8" id="KW-1185">Reference proteome</keyword>
<dbReference type="OMA" id="VCLREVN"/>
<dbReference type="InterPro" id="IPR045851">
    <property type="entry name" value="AMP-bd_C_sf"/>
</dbReference>
<evidence type="ECO:0000313" key="8">
    <source>
        <dbReference type="Proteomes" id="UP000030689"/>
    </source>
</evidence>
<dbReference type="STRING" id="72664.V4JQM8"/>
<dbReference type="Pfam" id="PF13193">
    <property type="entry name" value="AMP-binding_C"/>
    <property type="match status" value="1"/>
</dbReference>
<dbReference type="eggNOG" id="KOG1176">
    <property type="taxonomic scope" value="Eukaryota"/>
</dbReference>
<dbReference type="InterPro" id="IPR042099">
    <property type="entry name" value="ANL_N_sf"/>
</dbReference>
<organism evidence="7 8">
    <name type="scientific">Eutrema salsugineum</name>
    <name type="common">Saltwater cress</name>
    <name type="synonym">Sisymbrium salsugineum</name>
    <dbReference type="NCBI Taxonomy" id="72664"/>
    <lineage>
        <taxon>Eukaryota</taxon>
        <taxon>Viridiplantae</taxon>
        <taxon>Streptophyta</taxon>
        <taxon>Embryophyta</taxon>
        <taxon>Tracheophyta</taxon>
        <taxon>Spermatophyta</taxon>
        <taxon>Magnoliopsida</taxon>
        <taxon>eudicotyledons</taxon>
        <taxon>Gunneridae</taxon>
        <taxon>Pentapetalae</taxon>
        <taxon>rosids</taxon>
        <taxon>malvids</taxon>
        <taxon>Brassicales</taxon>
        <taxon>Brassicaceae</taxon>
        <taxon>Eutremeae</taxon>
        <taxon>Eutrema</taxon>
    </lineage>
</organism>
<dbReference type="KEGG" id="eus:EUTSA_v10019732mg"/>
<dbReference type="PROSITE" id="PS00455">
    <property type="entry name" value="AMP_BINDING"/>
    <property type="match status" value="1"/>
</dbReference>
<dbReference type="CDD" id="cd05915">
    <property type="entry name" value="ttLC_FACS_like"/>
    <property type="match status" value="1"/>
</dbReference>
<evidence type="ECO:0000313" key="7">
    <source>
        <dbReference type="EMBL" id="ESQ27500.1"/>
    </source>
</evidence>
<sequence length="547" mass="60135">MEGTIRCSANYVPLSPISFLDRAAVVFGGRTSVVYGDLQYTWHQTRDRCIRLASALSTNLCLSRHDVVAALAPNVPALCELHFGAPMAGAVLCVLNTHFDSQMLASALKKTKPKVFFVDSEFLSIAEESLNLLTTEEQPLIITITENPTEKSKHIQYEGFLFSGNPNFEPVRPVDECDPIALNFTSGTTSTPKCVVYSHRGAYLNATAVGVISEMKPMPVYLWTVPMYHCSGWCSVWAVAAFGGVNVCLREVNDRVIFDSVVKHKVTHFGGSPALLNLIANAPDLVKKYFPWTVQVMTGGSSPPPEIILRLKKLGFNVLAAYGCTEVYGAGTACLWMPEWETLPEEESWRLKARHGLNHFAMETVDVVDTTTMISVPHDGKTIGEIVLRGNTVMSGYFKDKEATEAAFRGGWFWSRDMGVIDPDGYIHLKDRSQDVISCGGEIVGSTEIEGLLYSHPGVYEAAVVGRPDEALGESVCAFVKLKEGVEAKEEEIIEFCERNLVNKNIKMVPKTVVFSDLPKTSTGKTQKNVLRKMAKDMGYVPANAVD</sequence>
<dbReference type="GO" id="GO:0006631">
    <property type="term" value="P:fatty acid metabolic process"/>
    <property type="evidence" value="ECO:0007669"/>
    <property type="project" value="UniProtKB-KW"/>
</dbReference>
<evidence type="ECO:0008006" key="9">
    <source>
        <dbReference type="Google" id="ProtNLM"/>
    </source>
</evidence>
<dbReference type="InterPro" id="IPR020845">
    <property type="entry name" value="AMP-binding_CS"/>
</dbReference>
<dbReference type="Gene3D" id="3.30.300.30">
    <property type="match status" value="1"/>
</dbReference>
<gene>
    <name evidence="7" type="ORF">EUTSA_v10019732mg</name>
</gene>
<dbReference type="PANTHER" id="PTHR43859">
    <property type="entry name" value="ACYL-ACTIVATING ENZYME"/>
    <property type="match status" value="1"/>
</dbReference>
<dbReference type="Gramene" id="ESQ27500">
    <property type="protein sequence ID" value="ESQ27500"/>
    <property type="gene ID" value="EUTSA_v10019732mg"/>
</dbReference>
<evidence type="ECO:0000256" key="3">
    <source>
        <dbReference type="ARBA" id="ARBA00022832"/>
    </source>
</evidence>
<accession>V4JQM8</accession>
<keyword evidence="2" id="KW-0436">Ligase</keyword>
<evidence type="ECO:0000256" key="2">
    <source>
        <dbReference type="ARBA" id="ARBA00022598"/>
    </source>
</evidence>
<dbReference type="EMBL" id="KI517953">
    <property type="protein sequence ID" value="ESQ27500.1"/>
    <property type="molecule type" value="Genomic_DNA"/>
</dbReference>
<dbReference type="OrthoDB" id="10253115at2759"/>
<evidence type="ECO:0000256" key="1">
    <source>
        <dbReference type="ARBA" id="ARBA00006432"/>
    </source>
</evidence>
<comment type="similarity">
    <text evidence="1">Belongs to the ATP-dependent AMP-binding enzyme family.</text>
</comment>
<proteinExistence type="inferred from homology"/>
<evidence type="ECO:0000256" key="4">
    <source>
        <dbReference type="ARBA" id="ARBA00023098"/>
    </source>
</evidence>
<evidence type="ECO:0000259" key="6">
    <source>
        <dbReference type="Pfam" id="PF13193"/>
    </source>
</evidence>
<dbReference type="Pfam" id="PF00501">
    <property type="entry name" value="AMP-binding"/>
    <property type="match status" value="1"/>
</dbReference>
<name>V4JQM8_EUTSA</name>
<keyword evidence="4" id="KW-0443">Lipid metabolism</keyword>
<dbReference type="Gene3D" id="3.40.50.12780">
    <property type="entry name" value="N-terminal domain of ligase-like"/>
    <property type="match status" value="1"/>
</dbReference>
<dbReference type="InterPro" id="IPR000873">
    <property type="entry name" value="AMP-dep_synth/lig_dom"/>
</dbReference>
<feature type="domain" description="AMP-dependent synthetase/ligase" evidence="5">
    <location>
        <begin position="21"/>
        <end position="398"/>
    </location>
</feature>
<feature type="domain" description="AMP-binding enzyme C-terminal" evidence="6">
    <location>
        <begin position="448"/>
        <end position="525"/>
    </location>
</feature>
<dbReference type="InterPro" id="IPR025110">
    <property type="entry name" value="AMP-bd_C"/>
</dbReference>
<dbReference type="FunFam" id="3.30.300.30:FF:000008">
    <property type="entry name" value="2,3-dihydroxybenzoate-AMP ligase"/>
    <property type="match status" value="1"/>
</dbReference>
<dbReference type="PANTHER" id="PTHR43859:SF4">
    <property type="entry name" value="BUTANOATE--COA LIGASE AAE1-RELATED"/>
    <property type="match status" value="1"/>
</dbReference>
<dbReference type="SUPFAM" id="SSF56801">
    <property type="entry name" value="Acetyl-CoA synthetase-like"/>
    <property type="match status" value="1"/>
</dbReference>
<protein>
    <recommendedName>
        <fullName evidence="9">4-coumarate--CoA ligase</fullName>
    </recommendedName>
</protein>
<keyword evidence="3" id="KW-0276">Fatty acid metabolism</keyword>
<evidence type="ECO:0000259" key="5">
    <source>
        <dbReference type="Pfam" id="PF00501"/>
    </source>
</evidence>